<feature type="domain" description="LIM zinc-binding" evidence="11">
    <location>
        <begin position="272"/>
        <end position="331"/>
    </location>
</feature>
<evidence type="ECO:0008006" key="15">
    <source>
        <dbReference type="Google" id="ProtNLM"/>
    </source>
</evidence>
<evidence type="ECO:0000256" key="1">
    <source>
        <dbReference type="ARBA" id="ARBA00004282"/>
    </source>
</evidence>
<dbReference type="GO" id="GO:0030018">
    <property type="term" value="C:Z disc"/>
    <property type="evidence" value="ECO:0007669"/>
    <property type="project" value="TreeGrafter"/>
</dbReference>
<evidence type="ECO:0000256" key="7">
    <source>
        <dbReference type="ARBA" id="ARBA00022949"/>
    </source>
</evidence>
<keyword evidence="4 9" id="KW-0479">Metal-binding</keyword>
<evidence type="ECO:0000256" key="3">
    <source>
        <dbReference type="ARBA" id="ARBA00022490"/>
    </source>
</evidence>
<dbReference type="PROSITE" id="PS00478">
    <property type="entry name" value="LIM_DOMAIN_1"/>
    <property type="match status" value="2"/>
</dbReference>
<dbReference type="GO" id="GO:0003779">
    <property type="term" value="F:actin binding"/>
    <property type="evidence" value="ECO:0007669"/>
    <property type="project" value="TreeGrafter"/>
</dbReference>
<dbReference type="SUPFAM" id="SSF50156">
    <property type="entry name" value="PDZ domain-like"/>
    <property type="match status" value="1"/>
</dbReference>
<dbReference type="GO" id="GO:0005912">
    <property type="term" value="C:adherens junction"/>
    <property type="evidence" value="ECO:0007669"/>
    <property type="project" value="TreeGrafter"/>
</dbReference>
<protein>
    <recommendedName>
        <fullName evidence="15">LIM domain protein</fullName>
    </recommendedName>
</protein>
<dbReference type="PANTHER" id="PTHR24214:SF38">
    <property type="entry name" value="PDZ AND LIM DOMAIN PROTEIN ZASP-RELATED"/>
    <property type="match status" value="1"/>
</dbReference>
<dbReference type="PROSITE" id="PS50106">
    <property type="entry name" value="PDZ"/>
    <property type="match status" value="1"/>
</dbReference>
<dbReference type="CDD" id="cd23068">
    <property type="entry name" value="PDZ_ZASP52-like"/>
    <property type="match status" value="1"/>
</dbReference>
<dbReference type="AlphaFoldDB" id="A0A085M5C1"/>
<dbReference type="InterPro" id="IPR036034">
    <property type="entry name" value="PDZ_sf"/>
</dbReference>
<dbReference type="FunFam" id="2.10.110.10:FF:000008">
    <property type="entry name" value="Paxillin isoform 1"/>
    <property type="match status" value="1"/>
</dbReference>
<evidence type="ECO:0000259" key="11">
    <source>
        <dbReference type="PROSITE" id="PS50023"/>
    </source>
</evidence>
<comment type="subcellular location">
    <subcellularLocation>
        <location evidence="1">Cell junction</location>
    </subcellularLocation>
    <subcellularLocation>
        <location evidence="2">Cytoplasm</location>
    </subcellularLocation>
</comment>
<dbReference type="EMBL" id="KL363228">
    <property type="protein sequence ID" value="KFD52417.1"/>
    <property type="molecule type" value="Genomic_DNA"/>
</dbReference>
<evidence type="ECO:0000313" key="13">
    <source>
        <dbReference type="EMBL" id="KFD52417.1"/>
    </source>
</evidence>
<dbReference type="InterPro" id="IPR001478">
    <property type="entry name" value="PDZ"/>
</dbReference>
<keyword evidence="8 9" id="KW-0440">LIM domain</keyword>
<keyword evidence="5" id="KW-0677">Repeat</keyword>
<evidence type="ECO:0000256" key="10">
    <source>
        <dbReference type="SAM" id="MobiDB-lite"/>
    </source>
</evidence>
<sequence length="799" mass="88697">MATEMITVRMSRSDPSIIWGFRLQGGREFHSPLTISKVVPGSLAERAGLVEGDYVVRIGGRAVDQMQHRDAQDAIVASANDVELVIERTGSKIWKPTIRTTSDHFSPDDSLADSGFRSFSSGGGTPGDSRLTYGSQMESSFGSTGRRVDSSYQSPQKPITKTADSYLRETGGLFGTDPSLQKTEQPSFLHSETLRLIRETEGRDQEHGRSHPSGAIGHNENADRDLAPLGGSIRQSDTFKRIMASLRIEPIRQGQRAEFGEGQRMARTPGAPECYSCGRQIFGVFCKVSDNSYHSDCFKCSTCGTSLKNVGHYLLNGKLYCDIHARQQQQDLFRATAPQDPSIFSYRGAPPQPSPKHTEPPKAFYQPEVLKPASSPIPHVHSAPLSPSSRGIPTHQVSKMPGSCLREIHQEMETNRPPPPPSSYTSTRGGQAYQEAHSACCWVLSSQRDTGWRVEGCDEILLTLVTPEQQRNHLSYSELTIDQDWSEAGTPMDTPLSLVSASDLRKKVDVCSRLTSDTSLDLEPSNEVAIAREVICANLTFYRTAEAEGSTTRSQQEMGTFQLFPLLARVLFSSAQGLYFLVPKRSTTRLLKMDFSANGRTVGSYMPRRGRGILKQIGDSSRIPVCEACMREIRGPFVLALSKTWCPDHFTCSHPDCQRKLLDVGFVEEAGFIYCEFCFEKYLAPTCNKCQRAIVGDTLTAMERKWHPECFCCAHCHQPFGNSCFFLEDGKPFCEKDWNALFTTKCSACQFPIEAGDRWVEALGNAYHSNCFNCTICQRSLEGQNFYLKGGHPYCKAHA</sequence>
<dbReference type="InterPro" id="IPR001781">
    <property type="entry name" value="Znf_LIM"/>
</dbReference>
<evidence type="ECO:0000256" key="5">
    <source>
        <dbReference type="ARBA" id="ARBA00022737"/>
    </source>
</evidence>
<dbReference type="GO" id="GO:0007507">
    <property type="term" value="P:heart development"/>
    <property type="evidence" value="ECO:0007669"/>
    <property type="project" value="TreeGrafter"/>
</dbReference>
<feature type="domain" description="LIM zinc-binding" evidence="11">
    <location>
        <begin position="745"/>
        <end position="799"/>
    </location>
</feature>
<feature type="region of interest" description="Disordered" evidence="10">
    <location>
        <begin position="115"/>
        <end position="161"/>
    </location>
</feature>
<dbReference type="GO" id="GO:0031941">
    <property type="term" value="C:filamentous actin"/>
    <property type="evidence" value="ECO:0007669"/>
    <property type="project" value="TreeGrafter"/>
</dbReference>
<keyword evidence="14" id="KW-1185">Reference proteome</keyword>
<feature type="compositionally biased region" description="Polar residues" evidence="10">
    <location>
        <begin position="150"/>
        <end position="161"/>
    </location>
</feature>
<keyword evidence="3" id="KW-0963">Cytoplasm</keyword>
<accession>A0A085M5C1</accession>
<dbReference type="PROSITE" id="PS50023">
    <property type="entry name" value="LIM_DOMAIN_2"/>
    <property type="match status" value="3"/>
</dbReference>
<dbReference type="Pfam" id="PF00595">
    <property type="entry name" value="PDZ"/>
    <property type="match status" value="1"/>
</dbReference>
<evidence type="ECO:0000256" key="8">
    <source>
        <dbReference type="ARBA" id="ARBA00023038"/>
    </source>
</evidence>
<reference evidence="13 14" key="1">
    <citation type="journal article" date="2014" name="Nat. Genet.">
        <title>Genome and transcriptome of the porcine whipworm Trichuris suis.</title>
        <authorList>
            <person name="Jex A.R."/>
            <person name="Nejsum P."/>
            <person name="Schwarz E.M."/>
            <person name="Hu L."/>
            <person name="Young N.D."/>
            <person name="Hall R.S."/>
            <person name="Korhonen P.K."/>
            <person name="Liao S."/>
            <person name="Thamsborg S."/>
            <person name="Xia J."/>
            <person name="Xu P."/>
            <person name="Wang S."/>
            <person name="Scheerlinck J.P."/>
            <person name="Hofmann A."/>
            <person name="Sternberg P.W."/>
            <person name="Wang J."/>
            <person name="Gasser R.B."/>
        </authorList>
    </citation>
    <scope>NUCLEOTIDE SEQUENCE [LARGE SCALE GENOMIC DNA]</scope>
    <source>
        <strain evidence="13">DCEP-RM93M</strain>
    </source>
</reference>
<dbReference type="GO" id="GO:0046872">
    <property type="term" value="F:metal ion binding"/>
    <property type="evidence" value="ECO:0007669"/>
    <property type="project" value="UniProtKB-KW"/>
</dbReference>
<dbReference type="GO" id="GO:0051371">
    <property type="term" value="F:muscle alpha-actinin binding"/>
    <property type="evidence" value="ECO:0007669"/>
    <property type="project" value="TreeGrafter"/>
</dbReference>
<dbReference type="FunFam" id="2.10.110.10:FF:000069">
    <property type="entry name" value="Uncharacterized protein, isoform Z"/>
    <property type="match status" value="1"/>
</dbReference>
<evidence type="ECO:0000256" key="6">
    <source>
        <dbReference type="ARBA" id="ARBA00022833"/>
    </source>
</evidence>
<evidence type="ECO:0000313" key="14">
    <source>
        <dbReference type="Proteomes" id="UP000030764"/>
    </source>
</evidence>
<dbReference type="InterPro" id="IPR050604">
    <property type="entry name" value="PDZ-LIM_domain"/>
</dbReference>
<gene>
    <name evidence="13" type="ORF">M513_06798</name>
</gene>
<dbReference type="GO" id="GO:0030036">
    <property type="term" value="P:actin cytoskeleton organization"/>
    <property type="evidence" value="ECO:0007669"/>
    <property type="project" value="TreeGrafter"/>
</dbReference>
<dbReference type="Proteomes" id="UP000030764">
    <property type="component" value="Unassembled WGS sequence"/>
</dbReference>
<dbReference type="Gene3D" id="2.10.110.10">
    <property type="entry name" value="Cysteine Rich Protein"/>
    <property type="match status" value="4"/>
</dbReference>
<feature type="domain" description="LIM zinc-binding" evidence="11">
    <location>
        <begin position="685"/>
        <end position="744"/>
    </location>
</feature>
<organism evidence="13 14">
    <name type="scientific">Trichuris suis</name>
    <name type="common">pig whipworm</name>
    <dbReference type="NCBI Taxonomy" id="68888"/>
    <lineage>
        <taxon>Eukaryota</taxon>
        <taxon>Metazoa</taxon>
        <taxon>Ecdysozoa</taxon>
        <taxon>Nematoda</taxon>
        <taxon>Enoplea</taxon>
        <taxon>Dorylaimia</taxon>
        <taxon>Trichinellida</taxon>
        <taxon>Trichuridae</taxon>
        <taxon>Trichuris</taxon>
    </lineage>
</organism>
<dbReference type="SMART" id="SM00132">
    <property type="entry name" value="LIM"/>
    <property type="match status" value="4"/>
</dbReference>
<evidence type="ECO:0000256" key="2">
    <source>
        <dbReference type="ARBA" id="ARBA00004496"/>
    </source>
</evidence>
<dbReference type="CDD" id="cd09461">
    <property type="entry name" value="LIM3_Enigma_like_1"/>
    <property type="match status" value="1"/>
</dbReference>
<name>A0A085M5C1_9BILA</name>
<evidence type="ECO:0000256" key="4">
    <source>
        <dbReference type="ARBA" id="ARBA00022723"/>
    </source>
</evidence>
<dbReference type="GO" id="GO:0061061">
    <property type="term" value="P:muscle structure development"/>
    <property type="evidence" value="ECO:0007669"/>
    <property type="project" value="TreeGrafter"/>
</dbReference>
<dbReference type="GO" id="GO:0001725">
    <property type="term" value="C:stress fiber"/>
    <property type="evidence" value="ECO:0007669"/>
    <property type="project" value="TreeGrafter"/>
</dbReference>
<keyword evidence="7" id="KW-0965">Cell junction</keyword>
<feature type="compositionally biased region" description="Polar residues" evidence="10">
    <location>
        <begin position="132"/>
        <end position="143"/>
    </location>
</feature>
<proteinExistence type="predicted"/>
<dbReference type="SMART" id="SM00228">
    <property type="entry name" value="PDZ"/>
    <property type="match status" value="1"/>
</dbReference>
<evidence type="ECO:0000256" key="9">
    <source>
        <dbReference type="PROSITE-ProRule" id="PRU00125"/>
    </source>
</evidence>
<dbReference type="Gene3D" id="2.30.42.10">
    <property type="match status" value="1"/>
</dbReference>
<dbReference type="FunFam" id="2.30.42.10:FF:000055">
    <property type="entry name" value="PDZ and LIM domain protein 3"/>
    <property type="match status" value="1"/>
</dbReference>
<feature type="domain" description="PDZ" evidence="12">
    <location>
        <begin position="7"/>
        <end position="90"/>
    </location>
</feature>
<dbReference type="SUPFAM" id="SSF57716">
    <property type="entry name" value="Glucocorticoid receptor-like (DNA-binding domain)"/>
    <property type="match status" value="4"/>
</dbReference>
<dbReference type="Pfam" id="PF00412">
    <property type="entry name" value="LIM"/>
    <property type="match status" value="4"/>
</dbReference>
<evidence type="ECO:0000259" key="12">
    <source>
        <dbReference type="PROSITE" id="PS50106"/>
    </source>
</evidence>
<dbReference type="CDD" id="cd09455">
    <property type="entry name" value="LIM1_Enigma_like_1"/>
    <property type="match status" value="1"/>
</dbReference>
<dbReference type="PANTHER" id="PTHR24214">
    <property type="entry name" value="PDZ AND LIM DOMAIN PROTEIN ZASP"/>
    <property type="match status" value="1"/>
</dbReference>
<feature type="region of interest" description="Disordered" evidence="10">
    <location>
        <begin position="201"/>
        <end position="232"/>
    </location>
</feature>
<keyword evidence="6 9" id="KW-0862">Zinc</keyword>
<dbReference type="FunFam" id="2.10.110.10:FF:000060">
    <property type="entry name" value="Uncharacterized protein, isoform Z"/>
    <property type="match status" value="1"/>
</dbReference>